<protein>
    <submittedName>
        <fullName evidence="1">Uncharacterized protein</fullName>
    </submittedName>
</protein>
<dbReference type="Proteomes" id="UP000030645">
    <property type="component" value="Unassembled WGS sequence"/>
</dbReference>
<name>W9RMW8_9ROSA</name>
<accession>W9RMW8</accession>
<gene>
    <name evidence="1" type="ORF">L484_008806</name>
</gene>
<organism evidence="1 2">
    <name type="scientific">Morus notabilis</name>
    <dbReference type="NCBI Taxonomy" id="981085"/>
    <lineage>
        <taxon>Eukaryota</taxon>
        <taxon>Viridiplantae</taxon>
        <taxon>Streptophyta</taxon>
        <taxon>Embryophyta</taxon>
        <taxon>Tracheophyta</taxon>
        <taxon>Spermatophyta</taxon>
        <taxon>Magnoliopsida</taxon>
        <taxon>eudicotyledons</taxon>
        <taxon>Gunneridae</taxon>
        <taxon>Pentapetalae</taxon>
        <taxon>rosids</taxon>
        <taxon>fabids</taxon>
        <taxon>Rosales</taxon>
        <taxon>Moraceae</taxon>
        <taxon>Moreae</taxon>
        <taxon>Morus</taxon>
    </lineage>
</organism>
<evidence type="ECO:0000313" key="1">
    <source>
        <dbReference type="EMBL" id="EXB61738.1"/>
    </source>
</evidence>
<proteinExistence type="predicted"/>
<dbReference type="EMBL" id="KE344417">
    <property type="protein sequence ID" value="EXB61738.1"/>
    <property type="molecule type" value="Genomic_DNA"/>
</dbReference>
<dbReference type="AlphaFoldDB" id="W9RMW8"/>
<keyword evidence="2" id="KW-1185">Reference proteome</keyword>
<sequence>MGEMGLRSSTSYPNLQSKLNIVGDLPKCPRLTFDQDDVLRSRSREINETCRSANTPRVKTPV</sequence>
<evidence type="ECO:0000313" key="2">
    <source>
        <dbReference type="Proteomes" id="UP000030645"/>
    </source>
</evidence>
<reference evidence="2" key="1">
    <citation type="submission" date="2013-01" db="EMBL/GenBank/DDBJ databases">
        <title>Draft Genome Sequence of a Mulberry Tree, Morus notabilis C.K. Schneid.</title>
        <authorList>
            <person name="He N."/>
            <person name="Zhao S."/>
        </authorList>
    </citation>
    <scope>NUCLEOTIDE SEQUENCE</scope>
</reference>